<accession>A0A654TSE7</accession>
<evidence type="ECO:0000256" key="1">
    <source>
        <dbReference type="SAM" id="MobiDB-lite"/>
    </source>
</evidence>
<evidence type="ECO:0000313" key="2">
    <source>
        <dbReference type="EMBL" id="CFE72172.1"/>
    </source>
</evidence>
<dbReference type="Gene3D" id="3.90.226.10">
    <property type="entry name" value="2-enoyl-CoA Hydratase, Chain A, domain 1"/>
    <property type="match status" value="1"/>
</dbReference>
<dbReference type="EC" id="4.2.1.17" evidence="2"/>
<keyword evidence="2" id="KW-0456">Lyase</keyword>
<evidence type="ECO:0000313" key="3">
    <source>
        <dbReference type="Proteomes" id="UP000046947"/>
    </source>
</evidence>
<dbReference type="EMBL" id="CFOH01000864">
    <property type="protein sequence ID" value="CFE72172.1"/>
    <property type="molecule type" value="Genomic_DNA"/>
</dbReference>
<dbReference type="Proteomes" id="UP000046947">
    <property type="component" value="Unassembled WGS sequence"/>
</dbReference>
<protein>
    <submittedName>
        <fullName evidence="2">Enoyl-CoA hydratase</fullName>
        <ecNumber evidence="2">4.2.1.17</ecNumber>
    </submittedName>
</protein>
<name>A0A654TSE7_MYCTX</name>
<feature type="region of interest" description="Disordered" evidence="1">
    <location>
        <begin position="60"/>
        <end position="87"/>
    </location>
</feature>
<organism evidence="2 3">
    <name type="scientific">Mycobacterium tuberculosis</name>
    <dbReference type="NCBI Taxonomy" id="1773"/>
    <lineage>
        <taxon>Bacteria</taxon>
        <taxon>Bacillati</taxon>
        <taxon>Actinomycetota</taxon>
        <taxon>Actinomycetes</taxon>
        <taxon>Mycobacteriales</taxon>
        <taxon>Mycobacteriaceae</taxon>
        <taxon>Mycobacterium</taxon>
        <taxon>Mycobacterium tuberculosis complex</taxon>
    </lineage>
</organism>
<sequence length="87" mass="9468">MSQLQAQKLIVNQAYENMGLASTQLLGGILDGLMRNTPDALEFIRTAQTQGVRAAVERRDGPFGDYSQAPPELRPDPTHVITPDGSM</sequence>
<gene>
    <name evidence="2" type="ORF">ERS007688_03707</name>
</gene>
<dbReference type="AlphaFoldDB" id="A0A654TSE7"/>
<proteinExistence type="predicted"/>
<reference evidence="2 3" key="1">
    <citation type="submission" date="2015-03" db="EMBL/GenBank/DDBJ databases">
        <authorList>
            <consortium name="Pathogen Informatics"/>
        </authorList>
    </citation>
    <scope>NUCLEOTIDE SEQUENCE [LARGE SCALE GENOMIC DNA]</scope>
    <source>
        <strain evidence="2 3">H09601792</strain>
    </source>
</reference>
<dbReference type="GO" id="GO:0004300">
    <property type="term" value="F:enoyl-CoA hydratase activity"/>
    <property type="evidence" value="ECO:0007669"/>
    <property type="project" value="UniProtKB-EC"/>
</dbReference>